<sequence>MSNNGGYYAPEKPGQAHYNSLTNAFLRAVDQSHPQYQQGPYQGQPPPGQPMIYVQQQPPPPGAALLTFTTFGVVALLDAARLHSVARVLLAIIQIFTGNYITFFKPLDLYDGLREVKVSSVDRRIAVFSTQSMDAQPHIELTPAIGFKIIELPILRVFEFVWYQEHCATEDNL</sequence>
<protein>
    <submittedName>
        <fullName evidence="1">Uncharacterized protein</fullName>
    </submittedName>
</protein>
<evidence type="ECO:0000313" key="2">
    <source>
        <dbReference type="Proteomes" id="UP000467700"/>
    </source>
</evidence>
<dbReference type="Proteomes" id="UP000467700">
    <property type="component" value="Unassembled WGS sequence"/>
</dbReference>
<gene>
    <name evidence="1" type="ORF">AAE3_LOCUS6718</name>
</gene>
<accession>A0A8S0VZZ8</accession>
<comment type="caution">
    <text evidence="1">The sequence shown here is derived from an EMBL/GenBank/DDBJ whole genome shotgun (WGS) entry which is preliminary data.</text>
</comment>
<proteinExistence type="predicted"/>
<dbReference type="AlphaFoldDB" id="A0A8S0VZZ8"/>
<keyword evidence="2" id="KW-1185">Reference proteome</keyword>
<dbReference type="EMBL" id="CACVBS010000045">
    <property type="protein sequence ID" value="CAA7264485.1"/>
    <property type="molecule type" value="Genomic_DNA"/>
</dbReference>
<name>A0A8S0VZZ8_CYCAE</name>
<reference evidence="1 2" key="1">
    <citation type="submission" date="2020-01" db="EMBL/GenBank/DDBJ databases">
        <authorList>
            <person name="Gupta K D."/>
        </authorList>
    </citation>
    <scope>NUCLEOTIDE SEQUENCE [LARGE SCALE GENOMIC DNA]</scope>
</reference>
<organism evidence="1 2">
    <name type="scientific">Cyclocybe aegerita</name>
    <name type="common">Black poplar mushroom</name>
    <name type="synonym">Agrocybe aegerita</name>
    <dbReference type="NCBI Taxonomy" id="1973307"/>
    <lineage>
        <taxon>Eukaryota</taxon>
        <taxon>Fungi</taxon>
        <taxon>Dikarya</taxon>
        <taxon>Basidiomycota</taxon>
        <taxon>Agaricomycotina</taxon>
        <taxon>Agaricomycetes</taxon>
        <taxon>Agaricomycetidae</taxon>
        <taxon>Agaricales</taxon>
        <taxon>Agaricineae</taxon>
        <taxon>Bolbitiaceae</taxon>
        <taxon>Cyclocybe</taxon>
    </lineage>
</organism>
<evidence type="ECO:0000313" key="1">
    <source>
        <dbReference type="EMBL" id="CAA7264485.1"/>
    </source>
</evidence>